<evidence type="ECO:0000313" key="2">
    <source>
        <dbReference type="EnsemblFungi" id="PTTG_10523-t43_1-p1"/>
    </source>
</evidence>
<accession>A0A180FYK2</accession>
<name>A0A180FYK2_PUCT1</name>
<protein>
    <submittedName>
        <fullName evidence="1 2">Uncharacterized protein</fullName>
    </submittedName>
</protein>
<reference evidence="2 3" key="3">
    <citation type="journal article" date="2017" name="G3 (Bethesda)">
        <title>Comparative analysis highlights variable genome content of wheat rusts and divergence of the mating loci.</title>
        <authorList>
            <person name="Cuomo C.A."/>
            <person name="Bakkeren G."/>
            <person name="Khalil H.B."/>
            <person name="Panwar V."/>
            <person name="Joly D."/>
            <person name="Linning R."/>
            <person name="Sakthikumar S."/>
            <person name="Song X."/>
            <person name="Adiconis X."/>
            <person name="Fan L."/>
            <person name="Goldberg J.M."/>
            <person name="Levin J.Z."/>
            <person name="Young S."/>
            <person name="Zeng Q."/>
            <person name="Anikster Y."/>
            <person name="Bruce M."/>
            <person name="Wang M."/>
            <person name="Yin C."/>
            <person name="McCallum B."/>
            <person name="Szabo L.J."/>
            <person name="Hulbert S."/>
            <person name="Chen X."/>
            <person name="Fellers J.P."/>
        </authorList>
    </citation>
    <scope>NUCLEOTIDE SEQUENCE</scope>
    <source>
        <strain evidence="3">Isolate 1-1 / race 1 (BBBD)</strain>
        <strain evidence="2">isolate 1-1 / race 1 (BBBD)</strain>
    </source>
</reference>
<reference evidence="2" key="4">
    <citation type="submission" date="2025-05" db="UniProtKB">
        <authorList>
            <consortium name="EnsemblFungi"/>
        </authorList>
    </citation>
    <scope>IDENTIFICATION</scope>
    <source>
        <strain evidence="2">isolate 1-1 / race 1 (BBBD)</strain>
    </source>
</reference>
<dbReference type="OrthoDB" id="2505542at2759"/>
<keyword evidence="3" id="KW-1185">Reference proteome</keyword>
<dbReference type="VEuPathDB" id="FungiDB:PTTG_10523"/>
<gene>
    <name evidence="1" type="ORF">PTTG_10523</name>
</gene>
<evidence type="ECO:0000313" key="1">
    <source>
        <dbReference type="EMBL" id="OAV85481.1"/>
    </source>
</evidence>
<organism evidence="1">
    <name type="scientific">Puccinia triticina (isolate 1-1 / race 1 (BBBD))</name>
    <name type="common">Brown leaf rust fungus</name>
    <dbReference type="NCBI Taxonomy" id="630390"/>
    <lineage>
        <taxon>Eukaryota</taxon>
        <taxon>Fungi</taxon>
        <taxon>Dikarya</taxon>
        <taxon>Basidiomycota</taxon>
        <taxon>Pucciniomycotina</taxon>
        <taxon>Pucciniomycetes</taxon>
        <taxon>Pucciniales</taxon>
        <taxon>Pucciniaceae</taxon>
        <taxon>Puccinia</taxon>
    </lineage>
</organism>
<dbReference type="EMBL" id="ADAS02004111">
    <property type="protein sequence ID" value="OAV85481.1"/>
    <property type="molecule type" value="Genomic_DNA"/>
</dbReference>
<reference evidence="1" key="2">
    <citation type="submission" date="2016-05" db="EMBL/GenBank/DDBJ databases">
        <title>Comparative analysis highlights variable genome content of wheat rusts and divergence of the mating loci.</title>
        <authorList>
            <person name="Cuomo C.A."/>
            <person name="Bakkeren G."/>
            <person name="Szabo L."/>
            <person name="Khalil H."/>
            <person name="Joly D."/>
            <person name="Goldberg J."/>
            <person name="Young S."/>
            <person name="Zeng Q."/>
            <person name="Fellers J."/>
        </authorList>
    </citation>
    <scope>NUCLEOTIDE SEQUENCE [LARGE SCALE GENOMIC DNA]</scope>
    <source>
        <strain evidence="1">1-1 BBBD Race 1</strain>
    </source>
</reference>
<dbReference type="EnsemblFungi" id="PTTG_10523-t43_1">
    <property type="protein sequence ID" value="PTTG_10523-t43_1-p1"/>
    <property type="gene ID" value="PTTG_10523"/>
</dbReference>
<proteinExistence type="predicted"/>
<dbReference type="AlphaFoldDB" id="A0A180FYK2"/>
<evidence type="ECO:0000313" key="3">
    <source>
        <dbReference type="Proteomes" id="UP000005240"/>
    </source>
</evidence>
<dbReference type="Proteomes" id="UP000005240">
    <property type="component" value="Unassembled WGS sequence"/>
</dbReference>
<sequence length="342" mass="37696">MEVEPFLLWINAVEIFFMSKDITNDHDKLLIIGCLISETNLLSFFQAEAQKMTKRSWAEVKADLFDAALPSQWLSDLQRERMINFNSTSLTDFQLAEGMTFGLPQELQNEVKKLDILKPEGFKFKEFVRRVGNCYDAMPKKIPRSRFGGSNSTAQQGSTLSSLPREEYIWRIHSYLDLVGKCHHCKQHCGNAAGTCPGPVYRGPVDAPPSFIGGFSQPGRPTGKPAGVAAVANQGDDLLDPTAVIDDDTHFDEYHAAAVTTFDNIESSLHDDTDVGPPGLSFASVAATAMDSIIKEESQAFMEGEALMQDYPGFNPALLDELAAEFAKDDSADDGYVRPRSP</sequence>
<reference evidence="1" key="1">
    <citation type="submission" date="2009-11" db="EMBL/GenBank/DDBJ databases">
        <authorList>
            <consortium name="The Broad Institute Genome Sequencing Platform"/>
            <person name="Ward D."/>
            <person name="Feldgarden M."/>
            <person name="Earl A."/>
            <person name="Young S.K."/>
            <person name="Zeng Q."/>
            <person name="Koehrsen M."/>
            <person name="Alvarado L."/>
            <person name="Berlin A."/>
            <person name="Bochicchio J."/>
            <person name="Borenstein D."/>
            <person name="Chapman S.B."/>
            <person name="Chen Z."/>
            <person name="Engels R."/>
            <person name="Freedman E."/>
            <person name="Gellesch M."/>
            <person name="Goldberg J."/>
            <person name="Griggs A."/>
            <person name="Gujja S."/>
            <person name="Heilman E."/>
            <person name="Heiman D."/>
            <person name="Hepburn T."/>
            <person name="Howarth C."/>
            <person name="Jen D."/>
            <person name="Larson L."/>
            <person name="Lewis B."/>
            <person name="Mehta T."/>
            <person name="Park D."/>
            <person name="Pearson M."/>
            <person name="Roberts A."/>
            <person name="Saif S."/>
            <person name="Shea T."/>
            <person name="Shenoy N."/>
            <person name="Sisk P."/>
            <person name="Stolte C."/>
            <person name="Sykes S."/>
            <person name="Thomson T."/>
            <person name="Walk T."/>
            <person name="White J."/>
            <person name="Yandava C."/>
            <person name="Izard J."/>
            <person name="Baranova O.V."/>
            <person name="Blanton J.M."/>
            <person name="Tanner A.C."/>
            <person name="Dewhirst F.E."/>
            <person name="Haas B."/>
            <person name="Nusbaum C."/>
            <person name="Birren B."/>
        </authorList>
    </citation>
    <scope>NUCLEOTIDE SEQUENCE [LARGE SCALE GENOMIC DNA]</scope>
    <source>
        <strain evidence="1">1-1 BBBD Race 1</strain>
    </source>
</reference>